<dbReference type="PANTHER" id="PTHR12478:SF16">
    <property type="entry name" value="PROTEIN CHARYBDE-RELATED"/>
    <property type="match status" value="1"/>
</dbReference>
<evidence type="ECO:0000313" key="4">
    <source>
        <dbReference type="EMBL" id="JAI60887.1"/>
    </source>
</evidence>
<dbReference type="GO" id="GO:0005737">
    <property type="term" value="C:cytoplasm"/>
    <property type="evidence" value="ECO:0007669"/>
    <property type="project" value="UniProtKB-SubCell"/>
</dbReference>
<evidence type="ECO:0000256" key="2">
    <source>
        <dbReference type="ARBA" id="ARBA00010670"/>
    </source>
</evidence>
<keyword evidence="3" id="KW-0963">Cytoplasm</keyword>
<dbReference type="EMBL" id="GDRN01088244">
    <property type="protein sequence ID" value="JAI60887.1"/>
    <property type="molecule type" value="Transcribed_RNA"/>
</dbReference>
<dbReference type="GO" id="GO:0032006">
    <property type="term" value="P:regulation of TOR signaling"/>
    <property type="evidence" value="ECO:0007669"/>
    <property type="project" value="TreeGrafter"/>
</dbReference>
<sequence>MPPVIQDSSISLSSITEEEEVETQEALLVMAKLQSVLRRGVERYLTCHAVLLPRPTLLKAAHDVLRLCAQRPNGLRGAVVDLYLRDNDTCKRLAQVVADPRVDAKTLIKLTLHRDPSSSDPGVLNLLSGYTMERCCRP</sequence>
<reference evidence="4" key="1">
    <citation type="submission" date="2015-09" db="EMBL/GenBank/DDBJ databases">
        <title>Scylla olivacea transcriptome.</title>
        <authorList>
            <person name="Ikhwanuddin M."/>
        </authorList>
    </citation>
    <scope>NUCLEOTIDE SEQUENCE</scope>
</reference>
<dbReference type="InterPro" id="IPR038281">
    <property type="entry name" value="RTP801-like_C_sf"/>
</dbReference>
<dbReference type="Pfam" id="PF07809">
    <property type="entry name" value="RTP801_C"/>
    <property type="match status" value="1"/>
</dbReference>
<dbReference type="AlphaFoldDB" id="A0A0P4W9T3"/>
<comment type="subcellular location">
    <subcellularLocation>
        <location evidence="1">Cytoplasm</location>
    </subcellularLocation>
</comment>
<dbReference type="PANTHER" id="PTHR12478">
    <property type="entry name" value="DNA-DAMAGE-INDUCIBLE TRANSCRIPT 4 PROTEIN DDIT4"/>
    <property type="match status" value="1"/>
</dbReference>
<dbReference type="GO" id="GO:0009968">
    <property type="term" value="P:negative regulation of signal transduction"/>
    <property type="evidence" value="ECO:0007669"/>
    <property type="project" value="InterPro"/>
</dbReference>
<protein>
    <submittedName>
        <fullName evidence="4">Uncharacterized protein</fullName>
    </submittedName>
</protein>
<accession>A0A0P4W9T3</accession>
<evidence type="ECO:0000256" key="3">
    <source>
        <dbReference type="ARBA" id="ARBA00022490"/>
    </source>
</evidence>
<name>A0A0P4W9T3_SCYOL</name>
<dbReference type="InterPro" id="IPR012918">
    <property type="entry name" value="RTP801-like"/>
</dbReference>
<evidence type="ECO:0000256" key="1">
    <source>
        <dbReference type="ARBA" id="ARBA00004496"/>
    </source>
</evidence>
<proteinExistence type="inferred from homology"/>
<organism evidence="4">
    <name type="scientific">Scylla olivacea</name>
    <name type="common">Orange mud crab</name>
    <name type="synonym">Cancer olivacea</name>
    <dbReference type="NCBI Taxonomy" id="85551"/>
    <lineage>
        <taxon>Eukaryota</taxon>
        <taxon>Metazoa</taxon>
        <taxon>Ecdysozoa</taxon>
        <taxon>Arthropoda</taxon>
        <taxon>Crustacea</taxon>
        <taxon>Multicrustacea</taxon>
        <taxon>Malacostraca</taxon>
        <taxon>Eumalacostraca</taxon>
        <taxon>Eucarida</taxon>
        <taxon>Decapoda</taxon>
        <taxon>Pleocyemata</taxon>
        <taxon>Brachyura</taxon>
        <taxon>Eubrachyura</taxon>
        <taxon>Portunoidea</taxon>
        <taxon>Portunidae</taxon>
        <taxon>Portuninae</taxon>
        <taxon>Scylla</taxon>
    </lineage>
</organism>
<dbReference type="Gene3D" id="3.90.470.40">
    <property type="entry name" value="RTP801-like"/>
    <property type="match status" value="1"/>
</dbReference>
<comment type="similarity">
    <text evidence="2">Belongs to the DDIT4 family.</text>
</comment>
<dbReference type="GO" id="GO:0006915">
    <property type="term" value="P:apoptotic process"/>
    <property type="evidence" value="ECO:0007669"/>
    <property type="project" value="TreeGrafter"/>
</dbReference>